<feature type="repeat" description="TPR" evidence="3">
    <location>
        <begin position="749"/>
        <end position="782"/>
    </location>
</feature>
<dbReference type="SUPFAM" id="SSF56399">
    <property type="entry name" value="ADP-ribosylation"/>
    <property type="match status" value="1"/>
</dbReference>
<dbReference type="Pfam" id="PF13424">
    <property type="entry name" value="TPR_12"/>
    <property type="match status" value="2"/>
</dbReference>
<name>A0A815RNQ5_9BILA</name>
<dbReference type="PANTHER" id="PTHR45641">
    <property type="entry name" value="TETRATRICOPEPTIDE REPEAT PROTEIN (AFU_ORTHOLOGUE AFUA_6G03870)"/>
    <property type="match status" value="1"/>
</dbReference>
<gene>
    <name evidence="5" type="ORF">GPM918_LOCUS35810</name>
    <name evidence="6" type="ORF">SRO942_LOCUS36534</name>
</gene>
<organism evidence="5 7">
    <name type="scientific">Didymodactylos carnosus</name>
    <dbReference type="NCBI Taxonomy" id="1234261"/>
    <lineage>
        <taxon>Eukaryota</taxon>
        <taxon>Metazoa</taxon>
        <taxon>Spiralia</taxon>
        <taxon>Gnathifera</taxon>
        <taxon>Rotifera</taxon>
        <taxon>Eurotatoria</taxon>
        <taxon>Bdelloidea</taxon>
        <taxon>Philodinida</taxon>
        <taxon>Philodinidae</taxon>
        <taxon>Didymodactylos</taxon>
    </lineage>
</organism>
<evidence type="ECO:0000256" key="2">
    <source>
        <dbReference type="ARBA" id="ARBA00022803"/>
    </source>
</evidence>
<accession>A0A815RNQ5</accession>
<feature type="repeat" description="TPR" evidence="3">
    <location>
        <begin position="294"/>
        <end position="327"/>
    </location>
</feature>
<dbReference type="Pfam" id="PF03496">
    <property type="entry name" value="ADPrib_exo_Tox"/>
    <property type="match status" value="1"/>
</dbReference>
<dbReference type="PROSITE" id="PS51996">
    <property type="entry name" value="TR_MART"/>
    <property type="match status" value="1"/>
</dbReference>
<dbReference type="EMBL" id="CAJOBC010086550">
    <property type="protein sequence ID" value="CAF4345502.1"/>
    <property type="molecule type" value="Genomic_DNA"/>
</dbReference>
<dbReference type="Pfam" id="PF13374">
    <property type="entry name" value="TPR_10"/>
    <property type="match status" value="1"/>
</dbReference>
<evidence type="ECO:0000313" key="6">
    <source>
        <dbReference type="EMBL" id="CAF4345502.1"/>
    </source>
</evidence>
<dbReference type="PROSITE" id="PS50005">
    <property type="entry name" value="TPR"/>
    <property type="match status" value="4"/>
</dbReference>
<evidence type="ECO:0000259" key="4">
    <source>
        <dbReference type="Pfam" id="PF03496"/>
    </source>
</evidence>
<dbReference type="SMART" id="SM00028">
    <property type="entry name" value="TPR"/>
    <property type="match status" value="10"/>
</dbReference>
<dbReference type="Gene3D" id="3.90.176.10">
    <property type="entry name" value="Toxin ADP-ribosyltransferase, Chain A, domain 1"/>
    <property type="match status" value="1"/>
</dbReference>
<dbReference type="PANTHER" id="PTHR45641:SF1">
    <property type="entry name" value="AAA+ ATPASE DOMAIN-CONTAINING PROTEIN"/>
    <property type="match status" value="1"/>
</dbReference>
<dbReference type="InterPro" id="IPR011990">
    <property type="entry name" value="TPR-like_helical_dom_sf"/>
</dbReference>
<dbReference type="Gene3D" id="1.25.40.10">
    <property type="entry name" value="Tetratricopeptide repeat domain"/>
    <property type="match status" value="3"/>
</dbReference>
<proteinExistence type="predicted"/>
<feature type="repeat" description="TPR" evidence="3">
    <location>
        <begin position="251"/>
        <end position="284"/>
    </location>
</feature>
<feature type="non-terminal residue" evidence="5">
    <location>
        <position position="1"/>
    </location>
</feature>
<feature type="repeat" description="TPR" evidence="3">
    <location>
        <begin position="665"/>
        <end position="698"/>
    </location>
</feature>
<dbReference type="Proteomes" id="UP000663829">
    <property type="component" value="Unassembled WGS sequence"/>
</dbReference>
<feature type="domain" description="ADP ribosyltransferase" evidence="4">
    <location>
        <begin position="66"/>
        <end position="231"/>
    </location>
</feature>
<evidence type="ECO:0000256" key="3">
    <source>
        <dbReference type="PROSITE-ProRule" id="PRU00339"/>
    </source>
</evidence>
<reference evidence="5" key="1">
    <citation type="submission" date="2021-02" db="EMBL/GenBank/DDBJ databases">
        <authorList>
            <person name="Nowell W R."/>
        </authorList>
    </citation>
    <scope>NUCLEOTIDE SEQUENCE</scope>
</reference>
<dbReference type="OrthoDB" id="5986190at2759"/>
<protein>
    <recommendedName>
        <fullName evidence="4">ADP ribosyltransferase domain-containing protein</fullName>
    </recommendedName>
</protein>
<dbReference type="EMBL" id="CAJNOQ010021071">
    <property type="protein sequence ID" value="CAF1480292.1"/>
    <property type="molecule type" value="Genomic_DNA"/>
</dbReference>
<comment type="caution">
    <text evidence="5">The sequence shown here is derived from an EMBL/GenBank/DDBJ whole genome shotgun (WGS) entry which is preliminary data.</text>
</comment>
<dbReference type="InterPro" id="IPR019734">
    <property type="entry name" value="TPR_rpt"/>
</dbReference>
<keyword evidence="1" id="KW-0677">Repeat</keyword>
<evidence type="ECO:0000256" key="1">
    <source>
        <dbReference type="ARBA" id="ARBA00022737"/>
    </source>
</evidence>
<keyword evidence="2 3" id="KW-0802">TPR repeat</keyword>
<evidence type="ECO:0000313" key="7">
    <source>
        <dbReference type="Proteomes" id="UP000663829"/>
    </source>
</evidence>
<sequence>KYYKLIGIYTEYEHLLHDIQENIQFLIKQSEAYSLFDQDEKSMKNLNREWDEFKFFHIIKIFLSNIKHNTDTAKKEMTEICRNYYLNKALRTENFEALYTLRFFINDLCSNLNKKYPELKQRQKDNPIIVSYRGLKLTSYEIYNFKRNIGQMVSTYGFLSTSRSKDVAYSFAKKCSKRLDVEIVMLEIEVNTELITAAFADIAEYSDYPDEEEVLFDLGASFTITNVSYIDNEKIWLVKLIAVPTQELWPAEIYNYLGQTYFQQGDYENSLINYHHAFDEYLNNTVSPNMYQASSITNSVGVIYHQKDNYDEAMKYYTNAYNMRKEILPKDHCQIGQSLNNIGCIYNEKNDYEYIREKNLNFVFQYGEYRDTLLHLIEIYEKKDDNVAKELCMKKLYNLAEKVLSTKTLVDNTKQLSVHEVLAAHSDDDNSLEHLLKMLKIYAKIQPINYEKIAELHKTVSNVYYRKCEYNWSIEHFQKAIVTYETYLSDHYKEIAQCQFNIALIYIEKKHDYDLALNYNLKALQIREMHLPMAHIDIAHSHNNIGSCYYNKIEFDKALEHNIKASEIYEKNLPNNLEDYAQCHCNISSFLLNKGQYNQALVHVIISLNIREKILSDDNINIAFYHHIIGTIYFHKVDYNLSLEHHIKSMKIFEKILPNNHPAIAQIYYTIGECYCKLNDYNLALDYNIKSLKLRENILPSIHIHLAQSLSNIAIIYSKTQNYQKAIEDCTKSLEICNQLVPSETSEIASCLENIGEVYNLQNNRDIALEFYTKSLEMYKRIVIDHSNIERIQSIVNTIRNTKV</sequence>
<dbReference type="Proteomes" id="UP000681722">
    <property type="component" value="Unassembled WGS sequence"/>
</dbReference>
<dbReference type="SUPFAM" id="SSF48452">
    <property type="entry name" value="TPR-like"/>
    <property type="match status" value="4"/>
</dbReference>
<keyword evidence="7" id="KW-1185">Reference proteome</keyword>
<dbReference type="AlphaFoldDB" id="A0A815RNQ5"/>
<dbReference type="GO" id="GO:0005576">
    <property type="term" value="C:extracellular region"/>
    <property type="evidence" value="ECO:0007669"/>
    <property type="project" value="InterPro"/>
</dbReference>
<evidence type="ECO:0000313" key="5">
    <source>
        <dbReference type="EMBL" id="CAF1480292.1"/>
    </source>
</evidence>
<dbReference type="InterPro" id="IPR003540">
    <property type="entry name" value="ADP-ribosyltransferase"/>
</dbReference>